<evidence type="ECO:0000313" key="2">
    <source>
        <dbReference type="Proteomes" id="UP000321353"/>
    </source>
</evidence>
<dbReference type="RefSeq" id="WP_147870132.1">
    <property type="nucleotide sequence ID" value="NZ_CP036264.1"/>
</dbReference>
<reference evidence="1 2" key="1">
    <citation type="submission" date="2019-02" db="EMBL/GenBank/DDBJ databases">
        <title>Planctomycetal bacteria perform biofilm scaping via a novel small molecule.</title>
        <authorList>
            <person name="Jeske O."/>
            <person name="Boedeker C."/>
            <person name="Wiegand S."/>
            <person name="Breitling P."/>
            <person name="Kallscheuer N."/>
            <person name="Jogler M."/>
            <person name="Rohde M."/>
            <person name="Petersen J."/>
            <person name="Medema M.H."/>
            <person name="Surup F."/>
            <person name="Jogler C."/>
        </authorList>
    </citation>
    <scope>NUCLEOTIDE SEQUENCE [LARGE SCALE GENOMIC DNA]</scope>
    <source>
        <strain evidence="1 2">Mal15</strain>
    </source>
</reference>
<dbReference type="AlphaFoldDB" id="A0A5B9MMW0"/>
<protein>
    <submittedName>
        <fullName evidence="1">Exostosin family protein</fullName>
    </submittedName>
</protein>
<name>A0A5B9MMW0_9BACT</name>
<organism evidence="1 2">
    <name type="scientific">Stieleria maiorica</name>
    <dbReference type="NCBI Taxonomy" id="2795974"/>
    <lineage>
        <taxon>Bacteria</taxon>
        <taxon>Pseudomonadati</taxon>
        <taxon>Planctomycetota</taxon>
        <taxon>Planctomycetia</taxon>
        <taxon>Pirellulales</taxon>
        <taxon>Pirellulaceae</taxon>
        <taxon>Stieleria</taxon>
    </lineage>
</organism>
<gene>
    <name evidence="1" type="ORF">Mal15_50610</name>
</gene>
<dbReference type="KEGG" id="smam:Mal15_50610"/>
<keyword evidence="2" id="KW-1185">Reference proteome</keyword>
<sequence length="387" mass="44898">MPSPLANLRRFGLAFERTVKQHRWLLRYAHCQRVFHGWSEAAPEDPPAQSRRCLLDLRRIASDGEQGRRFHALVMLLRRGGYDLAMVPRLAFLQTGHRTFKATALAETRPFFEDQLPADFRKFDLCLSDGTRTHRHARRTVPVLTGTKRPLQPGDLPMPYSFFPAVWDNGEDRRFEAYRRRDRVWRLFFGGHCSQASYRRIKKYTRLRPLDRYRVVCEVHRYFADSTLSIHSDQQLESAQQQRHEAFVMIDNATYRTDASRWLGLLAQSDFFLAAPGCDYPLSHNAIEAIAVGTIPVLEYESLFTPPLRDGENCIAYRGIDGLRHAVARIETMDEDDILRLRRGVIEYYESHLSPTAFCRDLQDQSTRRLHLFPYLTPAATRTRAAG</sequence>
<dbReference type="Proteomes" id="UP000321353">
    <property type="component" value="Chromosome"/>
</dbReference>
<accession>A0A5B9MMW0</accession>
<dbReference type="EMBL" id="CP036264">
    <property type="protein sequence ID" value="QEG00985.1"/>
    <property type="molecule type" value="Genomic_DNA"/>
</dbReference>
<evidence type="ECO:0000313" key="1">
    <source>
        <dbReference type="EMBL" id="QEG00985.1"/>
    </source>
</evidence>
<proteinExistence type="predicted"/>